<evidence type="ECO:0000313" key="8">
    <source>
        <dbReference type="Proteomes" id="UP000295601"/>
    </source>
</evidence>
<feature type="signal peptide" evidence="6">
    <location>
        <begin position="1"/>
        <end position="42"/>
    </location>
</feature>
<evidence type="ECO:0000256" key="2">
    <source>
        <dbReference type="ARBA" id="ARBA00022448"/>
    </source>
</evidence>
<evidence type="ECO:0000256" key="1">
    <source>
        <dbReference type="ARBA" id="ARBA00004418"/>
    </source>
</evidence>
<dbReference type="InterPro" id="IPR006059">
    <property type="entry name" value="SBP"/>
</dbReference>
<feature type="region of interest" description="Disordered" evidence="5">
    <location>
        <begin position="1"/>
        <end position="20"/>
    </location>
</feature>
<organism evidence="7 8">
    <name type="scientific">Leucobacter luti</name>
    <dbReference type="NCBI Taxonomy" id="340320"/>
    <lineage>
        <taxon>Bacteria</taxon>
        <taxon>Bacillati</taxon>
        <taxon>Actinomycetota</taxon>
        <taxon>Actinomycetes</taxon>
        <taxon>Micrococcales</taxon>
        <taxon>Microbacteriaceae</taxon>
        <taxon>Leucobacter</taxon>
    </lineage>
</organism>
<keyword evidence="4" id="KW-0574">Periplasm</keyword>
<dbReference type="GO" id="GO:0015888">
    <property type="term" value="P:thiamine transport"/>
    <property type="evidence" value="ECO:0007669"/>
    <property type="project" value="TreeGrafter"/>
</dbReference>
<dbReference type="PANTHER" id="PTHR30006">
    <property type="entry name" value="THIAMINE-BINDING PERIPLASMIC PROTEIN-RELATED"/>
    <property type="match status" value="1"/>
</dbReference>
<dbReference type="GO" id="GO:0030975">
    <property type="term" value="F:thiamine binding"/>
    <property type="evidence" value="ECO:0007669"/>
    <property type="project" value="TreeGrafter"/>
</dbReference>
<comment type="caution">
    <text evidence="7">The sequence shown here is derived from an EMBL/GenBank/DDBJ whole genome shotgun (WGS) entry which is preliminary data.</text>
</comment>
<keyword evidence="3 6" id="KW-0732">Signal</keyword>
<dbReference type="Gene3D" id="3.40.190.10">
    <property type="entry name" value="Periplasmic binding protein-like II"/>
    <property type="match status" value="2"/>
</dbReference>
<reference evidence="7 8" key="1">
    <citation type="submission" date="2019-03" db="EMBL/GenBank/DDBJ databases">
        <title>Genomic analyses of the natural microbiome of Caenorhabditis elegans.</title>
        <authorList>
            <person name="Samuel B."/>
        </authorList>
    </citation>
    <scope>NUCLEOTIDE SEQUENCE [LARGE SCALE GENOMIC DNA]</scope>
    <source>
        <strain evidence="7 8">JUb18</strain>
    </source>
</reference>
<accession>A0A4R6RVB6</accession>
<dbReference type="InterPro" id="IPR006311">
    <property type="entry name" value="TAT_signal"/>
</dbReference>
<dbReference type="Pfam" id="PF13416">
    <property type="entry name" value="SBP_bac_8"/>
    <property type="match status" value="1"/>
</dbReference>
<dbReference type="GO" id="GO:0030288">
    <property type="term" value="C:outer membrane-bounded periplasmic space"/>
    <property type="evidence" value="ECO:0007669"/>
    <property type="project" value="TreeGrafter"/>
</dbReference>
<comment type="subcellular location">
    <subcellularLocation>
        <location evidence="1">Periplasm</location>
    </subcellularLocation>
</comment>
<evidence type="ECO:0000256" key="5">
    <source>
        <dbReference type="SAM" id="MobiDB-lite"/>
    </source>
</evidence>
<gene>
    <name evidence="7" type="ORF">EDF62_2568</name>
</gene>
<dbReference type="PANTHER" id="PTHR30006:SF3">
    <property type="entry name" value="THIAMINE-BINDING PERIPLASMIC PROTEIN"/>
    <property type="match status" value="1"/>
</dbReference>
<dbReference type="Proteomes" id="UP000295601">
    <property type="component" value="Unassembled WGS sequence"/>
</dbReference>
<dbReference type="RefSeq" id="WP_243736101.1">
    <property type="nucleotide sequence ID" value="NZ_CP080492.1"/>
</dbReference>
<dbReference type="EMBL" id="SNYA01000006">
    <property type="protein sequence ID" value="TDP90912.1"/>
    <property type="molecule type" value="Genomic_DNA"/>
</dbReference>
<evidence type="ECO:0000256" key="3">
    <source>
        <dbReference type="ARBA" id="ARBA00022729"/>
    </source>
</evidence>
<evidence type="ECO:0000313" key="7">
    <source>
        <dbReference type="EMBL" id="TDP90912.1"/>
    </source>
</evidence>
<keyword evidence="2" id="KW-0813">Transport</keyword>
<sequence>MSTPRTRQARGSRQGRTTPFARRGLALAAGTAALALTLVGCAGGGEAAPAPERDLGTPVAGEIKAGALDGVTLTFAGSGGVFQDGQKAALWDPFAKASGATMNQDAFDAGKLKAMVDSGNVSWDVVNTTQFDTARGCGTLYEKYDYSQIDISKIPEGTITDECMVPQILYGLVVVYNTDKFGDNPPTSAADFFDTEKFPGKRTVSQSTYVDPQTVEFALTAQGKDVKNLKPEDIEGAFDMYKDLGDNVIGWTTGAAAQQQLESGEAVMGLVWSGRGYGAASAGAPVAPMWDQWMIMVDSNGIPKGVKDPQAAFAAVNYSLGAEQQAKMTEETSYGGVNIDAKPKMDEQLTEWMTTEHLDTGIAPNVDFWVENYDALAAAWAGWATGN</sequence>
<name>A0A4R6RVB6_9MICO</name>
<feature type="compositionally biased region" description="Polar residues" evidence="5">
    <location>
        <begin position="1"/>
        <end position="17"/>
    </location>
</feature>
<dbReference type="GO" id="GO:0030976">
    <property type="term" value="F:thiamine pyrophosphate binding"/>
    <property type="evidence" value="ECO:0007669"/>
    <property type="project" value="TreeGrafter"/>
</dbReference>
<feature type="chain" id="PRO_5038590892" evidence="6">
    <location>
        <begin position="43"/>
        <end position="387"/>
    </location>
</feature>
<dbReference type="SUPFAM" id="SSF53850">
    <property type="entry name" value="Periplasmic binding protein-like II"/>
    <property type="match status" value="1"/>
</dbReference>
<keyword evidence="8" id="KW-1185">Reference proteome</keyword>
<dbReference type="AlphaFoldDB" id="A0A4R6RVB6"/>
<proteinExistence type="predicted"/>
<evidence type="ECO:0000256" key="4">
    <source>
        <dbReference type="ARBA" id="ARBA00022764"/>
    </source>
</evidence>
<evidence type="ECO:0000256" key="6">
    <source>
        <dbReference type="SAM" id="SignalP"/>
    </source>
</evidence>
<protein>
    <submittedName>
        <fullName evidence="7">Putative spermidine/putrescine transport system substrate-binding protein</fullName>
    </submittedName>
</protein>
<dbReference type="PROSITE" id="PS51318">
    <property type="entry name" value="TAT"/>
    <property type="match status" value="1"/>
</dbReference>